<reference evidence="4" key="1">
    <citation type="submission" date="2011-02" db="EMBL/GenBank/DDBJ databases">
        <authorList>
            <person name="Aslett M."/>
        </authorList>
    </citation>
    <scope>NUCLEOTIDE SEQUENCE</scope>
    <source>
        <strain evidence="4">Liverpool</strain>
    </source>
</reference>
<dbReference type="VEuPathDB" id="ToxoDB:NCLIV_039680"/>
<feature type="domain" description="PhoD-like phosphatase metallophosphatase" evidence="3">
    <location>
        <begin position="343"/>
        <end position="458"/>
    </location>
</feature>
<dbReference type="SUPFAM" id="SSF56300">
    <property type="entry name" value="Metallo-dependent phosphatases"/>
    <property type="match status" value="1"/>
</dbReference>
<dbReference type="Proteomes" id="UP000007494">
    <property type="component" value="Chromosome IX"/>
</dbReference>
<dbReference type="OMA" id="YVHRNFG"/>
<evidence type="ECO:0000256" key="2">
    <source>
        <dbReference type="SAM" id="Phobius"/>
    </source>
</evidence>
<dbReference type="OrthoDB" id="10266805at2759"/>
<dbReference type="PANTHER" id="PTHR33987:SF1">
    <property type="entry name" value="CALCINEURIN-LIKE METALLO-PHOSPHOESTERASE SUPERFAMILY PROTEIN"/>
    <property type="match status" value="1"/>
</dbReference>
<evidence type="ECO:0000313" key="6">
    <source>
        <dbReference type="Proteomes" id="UP000007494"/>
    </source>
</evidence>
<evidence type="ECO:0000256" key="1">
    <source>
        <dbReference type="SAM" id="MobiDB-lite"/>
    </source>
</evidence>
<reference evidence="6" key="3">
    <citation type="journal article" date="2012" name="PLoS Pathog.">
        <title>Comparative genomics of the apicomplexan parasites Toxoplasma gondii and Neospora caninum: Coccidia differing in host range and transmission strategy.</title>
        <authorList>
            <person name="Reid A.J."/>
            <person name="Vermont S.J."/>
            <person name="Cotton J.A."/>
            <person name="Harris D."/>
            <person name="Hill-Cawthorne G.A."/>
            <person name="Konen-Waisman S."/>
            <person name="Latham S.M."/>
            <person name="Mourier T."/>
            <person name="Norton R."/>
            <person name="Quail M.A."/>
            <person name="Sanders M."/>
            <person name="Shanmugam D."/>
            <person name="Sohal A."/>
            <person name="Wasmuth J.D."/>
            <person name="Brunk B."/>
            <person name="Grigg M.E."/>
            <person name="Howard J.C."/>
            <person name="Parkinson J."/>
            <person name="Roos D.S."/>
            <person name="Trees A.J."/>
            <person name="Berriman M."/>
            <person name="Pain A."/>
            <person name="Wastling J.M."/>
        </authorList>
    </citation>
    <scope>NUCLEOTIDE SEQUENCE [LARGE SCALE GENOMIC DNA]</scope>
    <source>
        <strain evidence="6">Liverpool</strain>
    </source>
</reference>
<feature type="compositionally biased region" description="Basic and acidic residues" evidence="1">
    <location>
        <begin position="277"/>
        <end position="333"/>
    </location>
</feature>
<feature type="region of interest" description="Disordered" evidence="1">
    <location>
        <begin position="85"/>
        <end position="106"/>
    </location>
</feature>
<dbReference type="eggNOG" id="ENOG502QTGZ">
    <property type="taxonomic scope" value="Eukaryota"/>
</dbReference>
<feature type="region of interest" description="Disordered" evidence="1">
    <location>
        <begin position="277"/>
        <end position="342"/>
    </location>
</feature>
<organism evidence="4 6">
    <name type="scientific">Neospora caninum (strain Liverpool)</name>
    <dbReference type="NCBI Taxonomy" id="572307"/>
    <lineage>
        <taxon>Eukaryota</taxon>
        <taxon>Sar</taxon>
        <taxon>Alveolata</taxon>
        <taxon>Apicomplexa</taxon>
        <taxon>Conoidasida</taxon>
        <taxon>Coccidia</taxon>
        <taxon>Eucoccidiorida</taxon>
        <taxon>Eimeriorina</taxon>
        <taxon>Sarcocystidae</taxon>
        <taxon>Neospora</taxon>
    </lineage>
</organism>
<accession>F0VBA9</accession>
<dbReference type="GeneID" id="13439879"/>
<dbReference type="EMBL" id="FR823385">
    <property type="protein sequence ID" value="CBZ50893.1"/>
    <property type="molecule type" value="Genomic_DNA"/>
</dbReference>
<evidence type="ECO:0000313" key="5">
    <source>
        <dbReference type="EMBL" id="CEL68195.1"/>
    </source>
</evidence>
<feature type="compositionally biased region" description="Low complexity" evidence="1">
    <location>
        <begin position="87"/>
        <end position="106"/>
    </location>
</feature>
<dbReference type="InterPro" id="IPR018946">
    <property type="entry name" value="PhoD-like_MPP"/>
</dbReference>
<sequence>MPRHAPQINGAGCASSLCTFRPGTSASRGHALCRWKKLDAPLLFLWSVLVAFLAPQLAPLPSCTSFPRVSAANVESHASAGSADVNSAALPRPAASPVAPSSSSALAGPDRVQAFPLRRLAFGSCFSTHEQRSSLLSPLRALFMSETQRVEAEEEKRRELKHFENDVWIRLQEQHPDAWIWMGDAGYSRSHDVAAVRLALEQVKRVSPYRDFRRSLQFLDGTWDDHDYGMNDGGKYQKDRERLRQAFLDFLDVPENSRRRQGRRGVYSSHVFGIPEARDSDREGDTWKREKPKVPGERRGKILTEGEDAAERERESGHEGAANGERREAEKTGEPNQIETNDRFYPGTEVKLILLDTRHERDDHFIPSAVSFCFRCLRRLGGNYEGDLLGEEQWRWLESQLTNSTASVHLVVSSIQVSTSLPIVESWGHFPRARQRLINLLERTKPAGLVFLSGDVHFGEISGDERNILEITSSGMTHTAGDSFLKRLLVEKVILPFYNAHRRQPRDVYVHRNFGLLDFRYLNAKKEEIRTPADAARLGPVAFVDLDMKIADARTGAVALSAKQTFPAAASLAEAPRGRDTGDTPAFVSQSFSEFSAHVPHVVPHPTTWIEALVLWFFWPIALLVCPVLLGYFVLSLAARTRPAFSARGAPGSPQSAEAARKSGGGAEKRRSRKRAA</sequence>
<name>F0VBA9_NEOCL</name>
<dbReference type="Pfam" id="PF09423">
    <property type="entry name" value="PhoD"/>
    <property type="match status" value="1"/>
</dbReference>
<evidence type="ECO:0000259" key="3">
    <source>
        <dbReference type="Pfam" id="PF09423"/>
    </source>
</evidence>
<dbReference type="InterPro" id="IPR029052">
    <property type="entry name" value="Metallo-depent_PP-like"/>
</dbReference>
<dbReference type="Gene3D" id="3.60.21.70">
    <property type="entry name" value="PhoD-like phosphatase"/>
    <property type="match status" value="1"/>
</dbReference>
<keyword evidence="2" id="KW-0812">Transmembrane</keyword>
<dbReference type="FunCoup" id="F0VBA9">
    <property type="interactions" value="43"/>
</dbReference>
<feature type="transmembrane region" description="Helical" evidence="2">
    <location>
        <begin position="613"/>
        <end position="635"/>
    </location>
</feature>
<keyword evidence="2" id="KW-1133">Transmembrane helix</keyword>
<feature type="region of interest" description="Disordered" evidence="1">
    <location>
        <begin position="646"/>
        <end position="677"/>
    </location>
</feature>
<dbReference type="AlphaFoldDB" id="F0VBA9"/>
<dbReference type="EMBL" id="LN714484">
    <property type="protein sequence ID" value="CEL68195.1"/>
    <property type="molecule type" value="Genomic_DNA"/>
</dbReference>
<keyword evidence="6" id="KW-1185">Reference proteome</keyword>
<gene>
    <name evidence="5" type="ORF">BN1204_039680</name>
    <name evidence="4" type="ORF">NCLIV_039680</name>
</gene>
<protein>
    <submittedName>
        <fullName evidence="5">Phosphodiesterase/alkaline phosphatase D family protein</fullName>
    </submittedName>
</protein>
<dbReference type="RefSeq" id="XP_003880926.1">
    <property type="nucleotide sequence ID" value="XM_003880877.1"/>
</dbReference>
<keyword evidence="2" id="KW-0472">Membrane</keyword>
<reference evidence="4" key="2">
    <citation type="submission" date="2011-03" db="EMBL/GenBank/DDBJ databases">
        <title>Comparative genomics and transcriptomics of Neospora caninum and Toxoplasma gondii.</title>
        <authorList>
            <person name="Reid A.J."/>
            <person name="Sohal A."/>
            <person name="Harris D."/>
            <person name="Quail M."/>
            <person name="Sanders M."/>
            <person name="Berriman M."/>
            <person name="Wastling J.M."/>
            <person name="Pain A."/>
        </authorList>
    </citation>
    <scope>NUCLEOTIDE SEQUENCE</scope>
    <source>
        <strain evidence="4">Liverpool</strain>
    </source>
</reference>
<dbReference type="InterPro" id="IPR038607">
    <property type="entry name" value="PhoD-like_sf"/>
</dbReference>
<dbReference type="CDD" id="cd07389">
    <property type="entry name" value="MPP_PhoD"/>
    <property type="match status" value="1"/>
</dbReference>
<dbReference type="InParanoid" id="F0VBA9"/>
<reference evidence="5" key="4">
    <citation type="journal article" date="2015" name="PLoS ONE">
        <title>Comprehensive Evaluation of Toxoplasma gondii VEG and Neospora caninum LIV Genomes with Tachyzoite Stage Transcriptome and Proteome Defines Novel Transcript Features.</title>
        <authorList>
            <person name="Ramaprasad A."/>
            <person name="Mourier T."/>
            <person name="Naeem R."/>
            <person name="Malas T.B."/>
            <person name="Moussa E."/>
            <person name="Panigrahi A."/>
            <person name="Vermont S.J."/>
            <person name="Otto T.D."/>
            <person name="Wastling J."/>
            <person name="Pain A."/>
        </authorList>
    </citation>
    <scope>NUCLEOTIDE SEQUENCE</scope>
    <source>
        <strain evidence="5">Liverpool</strain>
    </source>
</reference>
<proteinExistence type="predicted"/>
<dbReference type="PANTHER" id="PTHR33987">
    <property type="entry name" value="CALCINEURIN-LIKE METALLO-PHOSPHOESTERASE SUPERFAMILY PROTEIN"/>
    <property type="match status" value="1"/>
</dbReference>
<evidence type="ECO:0000313" key="4">
    <source>
        <dbReference type="EMBL" id="CBZ50893.1"/>
    </source>
</evidence>